<evidence type="ECO:0000256" key="3">
    <source>
        <dbReference type="ARBA" id="ARBA00022679"/>
    </source>
</evidence>
<dbReference type="Gene3D" id="3.40.50.150">
    <property type="entry name" value="Vaccinia Virus protein VP39"/>
    <property type="match status" value="1"/>
</dbReference>
<dbReference type="GO" id="GO:0008168">
    <property type="term" value="F:methyltransferase activity"/>
    <property type="evidence" value="ECO:0007669"/>
    <property type="project" value="UniProtKB-KW"/>
</dbReference>
<sequence length="435" mass="49132">MSLLSDIATRTLVSFAQSTILSVLQKITYGRLHIILKESQGSRAWTFGQEPGNKDDPEVTLTVLDDSIWMRLCLNLDVGFAEAYMLRQIEISNLQDLFVLYIHNWDAISNGSYLAQTIPKLLRLVIQSTNDPANALRNASFHYDASNELFCAFLSPDMNYSCAIWDPANHTESLEAAQQRKVHNIISNARIEPTHHVLDIGCGWGHLAIEAVKRTGCRVTGITLSKEQKALAEKRIAAAGLQDKIKILICDYRDVPIVPGGYDRVVSVEMIEHVGRAHMSSFFSCISELLNPTTGIMVVQSITIMNKIYDSRGGDNFLDVYIFPGGDLPCVSVLSEAINTGSKRTLEVETIQSIGPHYAKTLRSWRENFEINWERIRKQYLENHPGTDEQQVEPYRRRWIYYFTYCEAGFRTNILGDHVITAVRRPQPIPADVPL</sequence>
<evidence type="ECO:0000313" key="8">
    <source>
        <dbReference type="Proteomes" id="UP000799438"/>
    </source>
</evidence>
<proteinExistence type="inferred from homology"/>
<dbReference type="OrthoDB" id="8300214at2759"/>
<organism evidence="7 8">
    <name type="scientific">Aplosporella prunicola CBS 121167</name>
    <dbReference type="NCBI Taxonomy" id="1176127"/>
    <lineage>
        <taxon>Eukaryota</taxon>
        <taxon>Fungi</taxon>
        <taxon>Dikarya</taxon>
        <taxon>Ascomycota</taxon>
        <taxon>Pezizomycotina</taxon>
        <taxon>Dothideomycetes</taxon>
        <taxon>Dothideomycetes incertae sedis</taxon>
        <taxon>Botryosphaeriales</taxon>
        <taxon>Aplosporellaceae</taxon>
        <taxon>Aplosporella</taxon>
    </lineage>
</organism>
<keyword evidence="4" id="KW-0949">S-adenosyl-L-methionine</keyword>
<evidence type="ECO:0000256" key="4">
    <source>
        <dbReference type="ARBA" id="ARBA00022691"/>
    </source>
</evidence>
<dbReference type="InterPro" id="IPR050723">
    <property type="entry name" value="CFA/CMAS"/>
</dbReference>
<accession>A0A6A6BBK7</accession>
<evidence type="ECO:0000256" key="2">
    <source>
        <dbReference type="ARBA" id="ARBA00022603"/>
    </source>
</evidence>
<dbReference type="InterPro" id="IPR003333">
    <property type="entry name" value="CMAS"/>
</dbReference>
<dbReference type="GeneID" id="54296634"/>
<dbReference type="PANTHER" id="PTHR43667:SF2">
    <property type="entry name" value="FATTY ACID C-METHYL TRANSFERASE"/>
    <property type="match status" value="1"/>
</dbReference>
<dbReference type="CDD" id="cd02440">
    <property type="entry name" value="AdoMet_MTases"/>
    <property type="match status" value="1"/>
</dbReference>
<name>A0A6A6BBK7_9PEZI</name>
<dbReference type="GO" id="GO:0008610">
    <property type="term" value="P:lipid biosynthetic process"/>
    <property type="evidence" value="ECO:0007669"/>
    <property type="project" value="InterPro"/>
</dbReference>
<dbReference type="SUPFAM" id="SSF53335">
    <property type="entry name" value="S-adenosyl-L-methionine-dependent methyltransferases"/>
    <property type="match status" value="1"/>
</dbReference>
<dbReference type="InterPro" id="IPR020803">
    <property type="entry name" value="MeTfrase_dom"/>
</dbReference>
<dbReference type="SMART" id="SM00828">
    <property type="entry name" value="PKS_MT"/>
    <property type="match status" value="1"/>
</dbReference>
<feature type="domain" description="Polyketide synthase-like methyltransferase" evidence="6">
    <location>
        <begin position="114"/>
        <end position="364"/>
    </location>
</feature>
<dbReference type="Pfam" id="PF02353">
    <property type="entry name" value="CMAS"/>
    <property type="match status" value="1"/>
</dbReference>
<keyword evidence="2" id="KW-0489">Methyltransferase</keyword>
<evidence type="ECO:0000256" key="5">
    <source>
        <dbReference type="ARBA" id="ARBA00023098"/>
    </source>
</evidence>
<dbReference type="GO" id="GO:0032259">
    <property type="term" value="P:methylation"/>
    <property type="evidence" value="ECO:0007669"/>
    <property type="project" value="UniProtKB-KW"/>
</dbReference>
<evidence type="ECO:0000313" key="7">
    <source>
        <dbReference type="EMBL" id="KAF2140654.1"/>
    </source>
</evidence>
<dbReference type="RefSeq" id="XP_033396367.1">
    <property type="nucleotide sequence ID" value="XM_033539138.1"/>
</dbReference>
<dbReference type="AlphaFoldDB" id="A0A6A6BBK7"/>
<keyword evidence="5" id="KW-0443">Lipid metabolism</keyword>
<gene>
    <name evidence="7" type="ORF">K452DRAFT_273368</name>
</gene>
<evidence type="ECO:0000256" key="1">
    <source>
        <dbReference type="ARBA" id="ARBA00010815"/>
    </source>
</evidence>
<reference evidence="7" key="1">
    <citation type="journal article" date="2020" name="Stud. Mycol.">
        <title>101 Dothideomycetes genomes: a test case for predicting lifestyles and emergence of pathogens.</title>
        <authorList>
            <person name="Haridas S."/>
            <person name="Albert R."/>
            <person name="Binder M."/>
            <person name="Bloem J."/>
            <person name="Labutti K."/>
            <person name="Salamov A."/>
            <person name="Andreopoulos B."/>
            <person name="Baker S."/>
            <person name="Barry K."/>
            <person name="Bills G."/>
            <person name="Bluhm B."/>
            <person name="Cannon C."/>
            <person name="Castanera R."/>
            <person name="Culley D."/>
            <person name="Daum C."/>
            <person name="Ezra D."/>
            <person name="Gonzalez J."/>
            <person name="Henrissat B."/>
            <person name="Kuo A."/>
            <person name="Liang C."/>
            <person name="Lipzen A."/>
            <person name="Lutzoni F."/>
            <person name="Magnuson J."/>
            <person name="Mondo S."/>
            <person name="Nolan M."/>
            <person name="Ohm R."/>
            <person name="Pangilinan J."/>
            <person name="Park H.-J."/>
            <person name="Ramirez L."/>
            <person name="Alfaro M."/>
            <person name="Sun H."/>
            <person name="Tritt A."/>
            <person name="Yoshinaga Y."/>
            <person name="Zwiers L.-H."/>
            <person name="Turgeon B."/>
            <person name="Goodwin S."/>
            <person name="Spatafora J."/>
            <person name="Crous P."/>
            <person name="Grigoriev I."/>
        </authorList>
    </citation>
    <scope>NUCLEOTIDE SEQUENCE</scope>
    <source>
        <strain evidence="7">CBS 121167</strain>
    </source>
</reference>
<keyword evidence="3" id="KW-0808">Transferase</keyword>
<dbReference type="InterPro" id="IPR029063">
    <property type="entry name" value="SAM-dependent_MTases_sf"/>
</dbReference>
<protein>
    <recommendedName>
        <fullName evidence="6">Polyketide synthase-like methyltransferase domain-containing protein</fullName>
    </recommendedName>
</protein>
<dbReference type="PANTHER" id="PTHR43667">
    <property type="entry name" value="CYCLOPROPANE-FATTY-ACYL-PHOSPHOLIPID SYNTHASE"/>
    <property type="match status" value="1"/>
</dbReference>
<dbReference type="Proteomes" id="UP000799438">
    <property type="component" value="Unassembled WGS sequence"/>
</dbReference>
<comment type="similarity">
    <text evidence="1">Belongs to the CFA/CMAS family.</text>
</comment>
<evidence type="ECO:0000259" key="6">
    <source>
        <dbReference type="SMART" id="SM00828"/>
    </source>
</evidence>
<dbReference type="EMBL" id="ML995489">
    <property type="protein sequence ID" value="KAF2140654.1"/>
    <property type="molecule type" value="Genomic_DNA"/>
</dbReference>
<dbReference type="PIRSF" id="PIRSF003085">
    <property type="entry name" value="CMAS"/>
    <property type="match status" value="1"/>
</dbReference>
<keyword evidence="8" id="KW-1185">Reference proteome</keyword>